<keyword evidence="1" id="KW-0472">Membrane</keyword>
<dbReference type="KEGG" id="sinb:SIDU_16735"/>
<evidence type="ECO:0000256" key="1">
    <source>
        <dbReference type="SAM" id="Phobius"/>
    </source>
</evidence>
<feature type="transmembrane region" description="Helical" evidence="1">
    <location>
        <begin position="43"/>
        <end position="64"/>
    </location>
</feature>
<dbReference type="EMBL" id="CP013070">
    <property type="protein sequence ID" value="APL96022.1"/>
    <property type="molecule type" value="Genomic_DNA"/>
</dbReference>
<dbReference type="RefSeq" id="WP_007682954.1">
    <property type="nucleotide sequence ID" value="NZ_CP013070.1"/>
</dbReference>
<protein>
    <submittedName>
        <fullName evidence="2">Uncharacterized protein</fullName>
    </submittedName>
</protein>
<name>A0A1L5BTB1_SPHIB</name>
<accession>A0A1L5BTB1</accession>
<keyword evidence="1" id="KW-0812">Transmembrane</keyword>
<sequence length="237" mass="26646">MFKMFPPTFLVVPVAWLTVLVLAGLDAITPALGGLGITPKVTWAILVVQSIITLAIVTPFWRVIWRWCPKLNEWVFPDLNGEWDVVGDTNWNRIDALLKAAKGDAALIDMRAGSEDALPPLGKFQMRARISQSWLDIEMELWNPQGAGPIQESTTLVVEPIRGKRGRHALAYIFEQVNQTDVVSDDAKFRGAVWVTRDRDDPNALCGRMWSDRMWRRGMNTAADLRFTRFVVQKGGG</sequence>
<evidence type="ECO:0000313" key="3">
    <source>
        <dbReference type="Proteomes" id="UP000004550"/>
    </source>
</evidence>
<proteinExistence type="predicted"/>
<organism evidence="2 3">
    <name type="scientific">Sphingobium indicum (strain DSM 16412 / CCM 7286 / MTCC 6364 / B90A)</name>
    <dbReference type="NCBI Taxonomy" id="861109"/>
    <lineage>
        <taxon>Bacteria</taxon>
        <taxon>Pseudomonadati</taxon>
        <taxon>Pseudomonadota</taxon>
        <taxon>Alphaproteobacteria</taxon>
        <taxon>Sphingomonadales</taxon>
        <taxon>Sphingomonadaceae</taxon>
        <taxon>Sphingobium</taxon>
    </lineage>
</organism>
<dbReference type="AlphaFoldDB" id="A0A1L5BTB1"/>
<gene>
    <name evidence="2" type="ORF">SIDU_16735</name>
</gene>
<reference evidence="2 3" key="1">
    <citation type="journal article" date="2012" name="J. Bacteriol.">
        <title>Genome sequence of Sphingobium indicum B90A, a hexachlorocyclohexane-degrading bacterium.</title>
        <authorList>
            <person name="Anand S."/>
            <person name="Sangwan N."/>
            <person name="Lata P."/>
            <person name="Kaur J."/>
            <person name="Dua A."/>
            <person name="Singh A.K."/>
            <person name="Verma M."/>
            <person name="Kaur J."/>
            <person name="Khurana J.P."/>
            <person name="Khurana P."/>
            <person name="Mathur S."/>
            <person name="Lal R."/>
        </authorList>
    </citation>
    <scope>NUCLEOTIDE SEQUENCE [LARGE SCALE GENOMIC DNA]</scope>
    <source>
        <strain evidence="3">DSM 16412 / CCM 7286 / MTCC 6364 / B90A</strain>
    </source>
</reference>
<keyword evidence="1" id="KW-1133">Transmembrane helix</keyword>
<dbReference type="Proteomes" id="UP000004550">
    <property type="component" value="Chromosome"/>
</dbReference>
<evidence type="ECO:0000313" key="2">
    <source>
        <dbReference type="EMBL" id="APL96022.1"/>
    </source>
</evidence>